<sequence length="367" mass="39289">MATTIGLPSLTITFQAAAQQAANRSKKGYVGVFVRDAKAQGVHQLSSAALIPTELGQENQNYIRRAFTGSDRGGPSKVVAVVIATGTEDTTALEAGLKSIEGLTLDYLAGPPDATAAELTALEKWVKDRRAAYFTEKLVEPNAAKAPDDMGIIDFAETDGAIAEGAATYTAGQYASRIAGVLAGIPAGMSATYAPLTELTAVTPRSTQEQEAAIKAGKLILIHDGVKAKIARGVNSLTTIPATGKADWSKIKIVEGMDLLTYYLRTTIQDQYVGRYANTYDNKCVLVTAIQTFLAELEGQGVLSSGESWAEIDVEAQEKWMRSQGIETADMTAQEIREYQTGSWVFVRVGGRFVDAMEDFQLSVDNL</sequence>
<dbReference type="EMBL" id="WKPR01000006">
    <property type="protein sequence ID" value="MSB19474.1"/>
    <property type="molecule type" value="Genomic_DNA"/>
</dbReference>
<dbReference type="AlphaFoldDB" id="A0A174SRW8"/>
<feature type="domain" description="Tail sheath protein C-terminal" evidence="2">
    <location>
        <begin position="246"/>
        <end position="324"/>
    </location>
</feature>
<evidence type="ECO:0000313" key="4">
    <source>
        <dbReference type="Proteomes" id="UP000434475"/>
    </source>
</evidence>
<comment type="similarity">
    <text evidence="1">Belongs to the myoviridae tail sheath protein family.</text>
</comment>
<accession>A0A174SRW8</accession>
<dbReference type="Gene3D" id="3.30.1370.220">
    <property type="match status" value="1"/>
</dbReference>
<organism evidence="3 4">
    <name type="scientific">Flavonifractor plautii</name>
    <name type="common">Fusobacterium plautii</name>
    <dbReference type="NCBI Taxonomy" id="292800"/>
    <lineage>
        <taxon>Bacteria</taxon>
        <taxon>Bacillati</taxon>
        <taxon>Bacillota</taxon>
        <taxon>Clostridia</taxon>
        <taxon>Eubacteriales</taxon>
        <taxon>Oscillospiraceae</taxon>
        <taxon>Flavonifractor</taxon>
    </lineage>
</organism>
<protein>
    <submittedName>
        <fullName evidence="3">Phage tail sheath protein</fullName>
    </submittedName>
</protein>
<dbReference type="RefSeq" id="WP_009261031.1">
    <property type="nucleotide sequence ID" value="NZ_CP095094.1"/>
</dbReference>
<evidence type="ECO:0000256" key="1">
    <source>
        <dbReference type="ARBA" id="ARBA00008005"/>
    </source>
</evidence>
<dbReference type="Proteomes" id="UP000434475">
    <property type="component" value="Unassembled WGS sequence"/>
</dbReference>
<gene>
    <name evidence="3" type="ORF">GKE97_08075</name>
</gene>
<name>A0A174SRW8_FLAPL</name>
<evidence type="ECO:0000259" key="2">
    <source>
        <dbReference type="Pfam" id="PF17482"/>
    </source>
</evidence>
<dbReference type="Pfam" id="PF17482">
    <property type="entry name" value="Phage_sheath_1C"/>
    <property type="match status" value="1"/>
</dbReference>
<proteinExistence type="inferred from homology"/>
<dbReference type="Gene3D" id="3.40.50.11790">
    <property type="match status" value="1"/>
</dbReference>
<dbReference type="InterPro" id="IPR020287">
    <property type="entry name" value="Tail_sheath_C"/>
</dbReference>
<comment type="caution">
    <text evidence="3">The sequence shown here is derived from an EMBL/GenBank/DDBJ whole genome shotgun (WGS) entry which is preliminary data.</text>
</comment>
<reference evidence="3 4" key="1">
    <citation type="journal article" date="2019" name="Nat. Med.">
        <title>A library of human gut bacterial isolates paired with longitudinal multiomics data enables mechanistic microbiome research.</title>
        <authorList>
            <person name="Poyet M."/>
            <person name="Groussin M."/>
            <person name="Gibbons S.M."/>
            <person name="Avila-Pacheco J."/>
            <person name="Jiang X."/>
            <person name="Kearney S.M."/>
            <person name="Perrotta A.R."/>
            <person name="Berdy B."/>
            <person name="Zhao S."/>
            <person name="Lieberman T.D."/>
            <person name="Swanson P.K."/>
            <person name="Smith M."/>
            <person name="Roesemann S."/>
            <person name="Alexander J.E."/>
            <person name="Rich S.A."/>
            <person name="Livny J."/>
            <person name="Vlamakis H."/>
            <person name="Clish C."/>
            <person name="Bullock K."/>
            <person name="Deik A."/>
            <person name="Scott J."/>
            <person name="Pierce K.A."/>
            <person name="Xavier R.J."/>
            <person name="Alm E.J."/>
        </authorList>
    </citation>
    <scope>NUCLEOTIDE SEQUENCE [LARGE SCALE GENOMIC DNA]</scope>
    <source>
        <strain evidence="3 4">BIOML-A2</strain>
    </source>
</reference>
<evidence type="ECO:0000313" key="3">
    <source>
        <dbReference type="EMBL" id="MSB19474.1"/>
    </source>
</evidence>